<dbReference type="VEuPathDB" id="VectorBase:MDOMA2_017890"/>
<dbReference type="PROSITE" id="PS50030">
    <property type="entry name" value="UBA"/>
    <property type="match status" value="1"/>
</dbReference>
<proteinExistence type="evidence at transcript level"/>
<accession>T1PEI2</accession>
<evidence type="ECO:0000259" key="1">
    <source>
        <dbReference type="PROSITE" id="PS50030"/>
    </source>
</evidence>
<name>T1PEI2_MUSDO</name>
<protein>
    <submittedName>
        <fullName evidence="2">UBA/TS-N domain protein</fullName>
    </submittedName>
</protein>
<sequence length="154" mass="17083">MAANGQIYANGSGQPAIYDEVAGDDYLRPHRPAPLAPPQLSAQQIQRRLEKLKRQQEAQMEGSNNLYAPVPSEFEREQQKLQQMMQDLGPNAQEIDVRNALRAASGDTTLAIRHYKIDQLSRLGLANRSLCEQALQKTGWSLELAAAVLLESTT</sequence>
<reference evidence="2" key="1">
    <citation type="submission" date="2012-08" db="EMBL/GenBank/DDBJ databases">
        <title>Transcriptome of adult Musca domestica launches a platform for comparative house fly gene expression and characterization of differential gene expression among resistant and susceptible house flies.</title>
        <authorList>
            <person name="Liu N."/>
            <person name="Zhang L."/>
            <person name="Li M."/>
            <person name="Reid W."/>
        </authorList>
    </citation>
    <scope>NUCLEOTIDE SEQUENCE</scope>
    <source>
        <strain evidence="2">ALHF</strain>
        <tissue evidence="2">Whole body</tissue>
    </source>
</reference>
<evidence type="ECO:0000313" key="2">
    <source>
        <dbReference type="EMBL" id="AFP60972.1"/>
    </source>
</evidence>
<dbReference type="EMBL" id="KA646343">
    <property type="protein sequence ID" value="AFP60972.1"/>
    <property type="molecule type" value="mRNA"/>
</dbReference>
<dbReference type="InterPro" id="IPR015940">
    <property type="entry name" value="UBA"/>
</dbReference>
<organism evidence="2">
    <name type="scientific">Musca domestica</name>
    <name type="common">House fly</name>
    <dbReference type="NCBI Taxonomy" id="7370"/>
    <lineage>
        <taxon>Eukaryota</taxon>
        <taxon>Metazoa</taxon>
        <taxon>Ecdysozoa</taxon>
        <taxon>Arthropoda</taxon>
        <taxon>Hexapoda</taxon>
        <taxon>Insecta</taxon>
        <taxon>Pterygota</taxon>
        <taxon>Neoptera</taxon>
        <taxon>Endopterygota</taxon>
        <taxon>Diptera</taxon>
        <taxon>Brachycera</taxon>
        <taxon>Muscomorpha</taxon>
        <taxon>Muscoidea</taxon>
        <taxon>Muscidae</taxon>
        <taxon>Musca</taxon>
    </lineage>
</organism>
<dbReference type="InterPro" id="IPR009060">
    <property type="entry name" value="UBA-like_sf"/>
</dbReference>
<feature type="domain" description="UBA" evidence="1">
    <location>
        <begin position="105"/>
        <end position="152"/>
    </location>
</feature>
<dbReference type="AlphaFoldDB" id="T1PEI2"/>
<dbReference type="SUPFAM" id="SSF46934">
    <property type="entry name" value="UBA-like"/>
    <property type="match status" value="1"/>
</dbReference>
<dbReference type="VEuPathDB" id="VectorBase:MDOA000296"/>